<dbReference type="VEuPathDB" id="AmoebaDB:NF0093650"/>
<accession>A0A6A5B8T6</accession>
<evidence type="ECO:0000313" key="3">
    <source>
        <dbReference type="EMBL" id="KAF0971541.1"/>
    </source>
</evidence>
<dbReference type="EMBL" id="VFQX01000076">
    <property type="protein sequence ID" value="KAF0971541.1"/>
    <property type="molecule type" value="Genomic_DNA"/>
</dbReference>
<reference evidence="3 4" key="1">
    <citation type="journal article" date="2019" name="Sci. Rep.">
        <title>Nanopore sequencing improves the draft genome of the human pathogenic amoeba Naegleria fowleri.</title>
        <authorList>
            <person name="Liechti N."/>
            <person name="Schurch N."/>
            <person name="Bruggmann R."/>
            <person name="Wittwer M."/>
        </authorList>
    </citation>
    <scope>NUCLEOTIDE SEQUENCE [LARGE SCALE GENOMIC DNA]</scope>
    <source>
        <strain evidence="3 4">ATCC 30894</strain>
    </source>
</reference>
<feature type="transmembrane region" description="Helical" evidence="2">
    <location>
        <begin position="566"/>
        <end position="593"/>
    </location>
</feature>
<gene>
    <name evidence="3" type="ORF">FDP41_010147</name>
</gene>
<comment type="caution">
    <text evidence="3">The sequence shown here is derived from an EMBL/GenBank/DDBJ whole genome shotgun (WGS) entry which is preliminary data.</text>
</comment>
<keyword evidence="2" id="KW-1133">Transmembrane helix</keyword>
<dbReference type="AlphaFoldDB" id="A0A6A5B8T6"/>
<dbReference type="Proteomes" id="UP000444721">
    <property type="component" value="Unassembled WGS sequence"/>
</dbReference>
<feature type="transmembrane region" description="Helical" evidence="2">
    <location>
        <begin position="159"/>
        <end position="181"/>
    </location>
</feature>
<evidence type="ECO:0000256" key="2">
    <source>
        <dbReference type="SAM" id="Phobius"/>
    </source>
</evidence>
<protein>
    <submittedName>
        <fullName evidence="3">Uncharacterized protein</fullName>
    </submittedName>
</protein>
<sequence length="691" mass="78650">MTEHSHPSTADQSAHPPSHPSGSFSKKKAPTVSGNNAIHPKANVYKKRGLYSSNSVVPVSDSFDDVNSSQFKEGTFGNEQDHSFFEDKIQQFFMFINALKLERSIHPLLCLSLHLMMIYQTLSLGISVDDGWGEYGRYIVHALVAPRTFGFQFLPYNDFVALFAIMCLVECIGMIIIFFTYRSLIYGSKYWKKIRTAGRSVFAIMTFLSLPMLLRPIYFAIFSLGFVILLFRNLPFVRRRANSVYGGVGFARIGVAVASLIASLVNASDSWDLGLGLAFCPPVLALIGFVIGFLVTDFYTKYLFNRGHEMVKLALTHDTRIHNRDFKAVCAFLQFSMKGINEHKRLVSDFIETSQHADWLDAHMKVLFSLFLKDVSHSPHYFISLQLLKRAEKQPSSSIFMKYNIFIRTRETEKCLSNGRLNSAHSEIILEGVKIKMRKLRYLIIQFWKNLLASMDVNDLIQNIQSLTSDCDIAFNNLILENEDDPFFQKLYTEYQEELSFNVLDTGNGSKEIPNTTKETENNDQLLDVPMMDDNLDSVSQVAEETVDKQQEIVSNAINKREVNRLLFYFLVTFGIVSTGFIIVLLSVTLPLLSYFTNLDVLTTTVPLPSLPYFTVVNIESRNILKASDSVSYLRALNFELEQVENVELLFDSGIYDQEIMALFNSNDKKFIIDDGLTLEQNCSNSWLVKR</sequence>
<evidence type="ECO:0000256" key="1">
    <source>
        <dbReference type="SAM" id="MobiDB-lite"/>
    </source>
</evidence>
<keyword evidence="2" id="KW-0472">Membrane</keyword>
<feature type="transmembrane region" description="Helical" evidence="2">
    <location>
        <begin position="216"/>
        <end position="232"/>
    </location>
</feature>
<dbReference type="VEuPathDB" id="AmoebaDB:FDP41_010147"/>
<keyword evidence="4" id="KW-1185">Reference proteome</keyword>
<feature type="transmembrane region" description="Helical" evidence="2">
    <location>
        <begin position="273"/>
        <end position="296"/>
    </location>
</feature>
<dbReference type="RefSeq" id="XP_044556257.1">
    <property type="nucleotide sequence ID" value="XM_044700413.1"/>
</dbReference>
<proteinExistence type="predicted"/>
<feature type="transmembrane region" description="Helical" evidence="2">
    <location>
        <begin position="244"/>
        <end position="267"/>
    </location>
</feature>
<feature type="region of interest" description="Disordered" evidence="1">
    <location>
        <begin position="1"/>
        <end position="38"/>
    </location>
</feature>
<dbReference type="VEuPathDB" id="AmoebaDB:NfTy_034900"/>
<dbReference type="GeneID" id="68117362"/>
<organism evidence="3 4">
    <name type="scientific">Naegleria fowleri</name>
    <name type="common">Brain eating amoeba</name>
    <dbReference type="NCBI Taxonomy" id="5763"/>
    <lineage>
        <taxon>Eukaryota</taxon>
        <taxon>Discoba</taxon>
        <taxon>Heterolobosea</taxon>
        <taxon>Tetramitia</taxon>
        <taxon>Eutetramitia</taxon>
        <taxon>Vahlkampfiidae</taxon>
        <taxon>Naegleria</taxon>
    </lineage>
</organism>
<evidence type="ECO:0000313" key="4">
    <source>
        <dbReference type="Proteomes" id="UP000444721"/>
    </source>
</evidence>
<name>A0A6A5B8T6_NAEFO</name>
<keyword evidence="2" id="KW-0812">Transmembrane</keyword>